<name>A0A2Z7ADL6_9LAMI</name>
<protein>
    <submittedName>
        <fullName evidence="2">Uncharacterized protein</fullName>
    </submittedName>
</protein>
<dbReference type="Proteomes" id="UP000250235">
    <property type="component" value="Unassembled WGS sequence"/>
</dbReference>
<sequence length="92" mass="10675">MSTSHNKIPMFYKEEYDDWKIRKQAHLAAQDDDMWYVITYGPMKIMKANTAIAISDGAPQWVEKSRFEYTAEDKKKANQNNCSNSLGSEYLS</sequence>
<dbReference type="AlphaFoldDB" id="A0A2Z7ADL6"/>
<proteinExistence type="predicted"/>
<dbReference type="EMBL" id="KV016290">
    <property type="protein sequence ID" value="KZV19813.1"/>
    <property type="molecule type" value="Genomic_DNA"/>
</dbReference>
<keyword evidence="3" id="KW-1185">Reference proteome</keyword>
<feature type="region of interest" description="Disordered" evidence="1">
    <location>
        <begin position="72"/>
        <end position="92"/>
    </location>
</feature>
<reference evidence="2 3" key="1">
    <citation type="journal article" date="2015" name="Proc. Natl. Acad. Sci. U.S.A.">
        <title>The resurrection genome of Boea hygrometrica: A blueprint for survival of dehydration.</title>
        <authorList>
            <person name="Xiao L."/>
            <person name="Yang G."/>
            <person name="Zhang L."/>
            <person name="Yang X."/>
            <person name="Zhao S."/>
            <person name="Ji Z."/>
            <person name="Zhou Q."/>
            <person name="Hu M."/>
            <person name="Wang Y."/>
            <person name="Chen M."/>
            <person name="Xu Y."/>
            <person name="Jin H."/>
            <person name="Xiao X."/>
            <person name="Hu G."/>
            <person name="Bao F."/>
            <person name="Hu Y."/>
            <person name="Wan P."/>
            <person name="Li L."/>
            <person name="Deng X."/>
            <person name="Kuang T."/>
            <person name="Xiang C."/>
            <person name="Zhu J.K."/>
            <person name="Oliver M.J."/>
            <person name="He Y."/>
        </authorList>
    </citation>
    <scope>NUCLEOTIDE SEQUENCE [LARGE SCALE GENOMIC DNA]</scope>
    <source>
        <strain evidence="3">cv. XS01</strain>
    </source>
</reference>
<dbReference type="OrthoDB" id="1301741at2759"/>
<gene>
    <name evidence="2" type="ORF">F511_34404</name>
</gene>
<feature type="compositionally biased region" description="Polar residues" evidence="1">
    <location>
        <begin position="78"/>
        <end position="92"/>
    </location>
</feature>
<evidence type="ECO:0000313" key="3">
    <source>
        <dbReference type="Proteomes" id="UP000250235"/>
    </source>
</evidence>
<accession>A0A2Z7ADL6</accession>
<evidence type="ECO:0000256" key="1">
    <source>
        <dbReference type="SAM" id="MobiDB-lite"/>
    </source>
</evidence>
<organism evidence="2 3">
    <name type="scientific">Dorcoceras hygrometricum</name>
    <dbReference type="NCBI Taxonomy" id="472368"/>
    <lineage>
        <taxon>Eukaryota</taxon>
        <taxon>Viridiplantae</taxon>
        <taxon>Streptophyta</taxon>
        <taxon>Embryophyta</taxon>
        <taxon>Tracheophyta</taxon>
        <taxon>Spermatophyta</taxon>
        <taxon>Magnoliopsida</taxon>
        <taxon>eudicotyledons</taxon>
        <taxon>Gunneridae</taxon>
        <taxon>Pentapetalae</taxon>
        <taxon>asterids</taxon>
        <taxon>lamiids</taxon>
        <taxon>Lamiales</taxon>
        <taxon>Gesneriaceae</taxon>
        <taxon>Didymocarpoideae</taxon>
        <taxon>Trichosporeae</taxon>
        <taxon>Loxocarpinae</taxon>
        <taxon>Dorcoceras</taxon>
    </lineage>
</organism>
<evidence type="ECO:0000313" key="2">
    <source>
        <dbReference type="EMBL" id="KZV19813.1"/>
    </source>
</evidence>